<gene>
    <name evidence="1" type="ORF">GCM10007855_12500</name>
</gene>
<dbReference type="EMBL" id="BSOU01000003">
    <property type="protein sequence ID" value="GLR74376.1"/>
    <property type="molecule type" value="Genomic_DNA"/>
</dbReference>
<accession>A0ABQ6ADP3</accession>
<proteinExistence type="predicted"/>
<organism evidence="1 2">
    <name type="scientific">Aliivibrio sifiae</name>
    <dbReference type="NCBI Taxonomy" id="566293"/>
    <lineage>
        <taxon>Bacteria</taxon>
        <taxon>Pseudomonadati</taxon>
        <taxon>Pseudomonadota</taxon>
        <taxon>Gammaproteobacteria</taxon>
        <taxon>Vibrionales</taxon>
        <taxon>Vibrionaceae</taxon>
        <taxon>Aliivibrio</taxon>
    </lineage>
</organism>
<dbReference type="Proteomes" id="UP001156660">
    <property type="component" value="Unassembled WGS sequence"/>
</dbReference>
<evidence type="ECO:0000313" key="2">
    <source>
        <dbReference type="Proteomes" id="UP001156660"/>
    </source>
</evidence>
<protein>
    <submittedName>
        <fullName evidence="1">Uncharacterized protein</fullName>
    </submittedName>
</protein>
<evidence type="ECO:0000313" key="1">
    <source>
        <dbReference type="EMBL" id="GLR74376.1"/>
    </source>
</evidence>
<keyword evidence="2" id="KW-1185">Reference proteome</keyword>
<sequence length="115" mass="13419">MELHWIKQQSDLDLLKIIKQLPLIERIKPENIKLYWYCADDERSGFLHSRGLFTAKGGLIYDRGFAEPGDRDQRQELTDITPMPTDLLHAKANSYNTSLQYDDFKLVRGVWSSHP</sequence>
<name>A0ABQ6ADP3_9GAMM</name>
<comment type="caution">
    <text evidence="1">The sequence shown here is derived from an EMBL/GenBank/DDBJ whole genome shotgun (WGS) entry which is preliminary data.</text>
</comment>
<reference evidence="2" key="1">
    <citation type="journal article" date="2019" name="Int. J. Syst. Evol. Microbiol.">
        <title>The Global Catalogue of Microorganisms (GCM) 10K type strain sequencing project: providing services to taxonomists for standard genome sequencing and annotation.</title>
        <authorList>
            <consortium name="The Broad Institute Genomics Platform"/>
            <consortium name="The Broad Institute Genome Sequencing Center for Infectious Disease"/>
            <person name="Wu L."/>
            <person name="Ma J."/>
        </authorList>
    </citation>
    <scope>NUCLEOTIDE SEQUENCE [LARGE SCALE GENOMIC DNA]</scope>
    <source>
        <strain evidence="2">NBRC 105001</strain>
    </source>
</reference>